<dbReference type="Proteomes" id="UP000054248">
    <property type="component" value="Unassembled WGS sequence"/>
</dbReference>
<accession>A0A0C3L1B1</accession>
<reference evidence="1 2" key="1">
    <citation type="submission" date="2014-04" db="EMBL/GenBank/DDBJ databases">
        <authorList>
            <consortium name="DOE Joint Genome Institute"/>
            <person name="Kuo A."/>
            <person name="Girlanda M."/>
            <person name="Perotto S."/>
            <person name="Kohler A."/>
            <person name="Nagy L.G."/>
            <person name="Floudas D."/>
            <person name="Copeland A."/>
            <person name="Barry K.W."/>
            <person name="Cichocki N."/>
            <person name="Veneault-Fourrey C."/>
            <person name="LaButti K."/>
            <person name="Lindquist E.A."/>
            <person name="Lipzen A."/>
            <person name="Lundell T."/>
            <person name="Morin E."/>
            <person name="Murat C."/>
            <person name="Sun H."/>
            <person name="Tunlid A."/>
            <person name="Henrissat B."/>
            <person name="Grigoriev I.V."/>
            <person name="Hibbett D.S."/>
            <person name="Martin F."/>
            <person name="Nordberg H.P."/>
            <person name="Cantor M.N."/>
            <person name="Hua S.X."/>
        </authorList>
    </citation>
    <scope>NUCLEOTIDE SEQUENCE [LARGE SCALE GENOMIC DNA]</scope>
    <source>
        <strain evidence="1 2">MUT 4182</strain>
    </source>
</reference>
<evidence type="ECO:0000313" key="1">
    <source>
        <dbReference type="EMBL" id="KIO15532.1"/>
    </source>
</evidence>
<keyword evidence="2" id="KW-1185">Reference proteome</keyword>
<reference evidence="2" key="2">
    <citation type="submission" date="2015-01" db="EMBL/GenBank/DDBJ databases">
        <title>Evolutionary Origins and Diversification of the Mycorrhizal Mutualists.</title>
        <authorList>
            <consortium name="DOE Joint Genome Institute"/>
            <consortium name="Mycorrhizal Genomics Consortium"/>
            <person name="Kohler A."/>
            <person name="Kuo A."/>
            <person name="Nagy L.G."/>
            <person name="Floudas D."/>
            <person name="Copeland A."/>
            <person name="Barry K.W."/>
            <person name="Cichocki N."/>
            <person name="Veneault-Fourrey C."/>
            <person name="LaButti K."/>
            <person name="Lindquist E.A."/>
            <person name="Lipzen A."/>
            <person name="Lundell T."/>
            <person name="Morin E."/>
            <person name="Murat C."/>
            <person name="Riley R."/>
            <person name="Ohm R."/>
            <person name="Sun H."/>
            <person name="Tunlid A."/>
            <person name="Henrissat B."/>
            <person name="Grigoriev I.V."/>
            <person name="Hibbett D.S."/>
            <person name="Martin F."/>
        </authorList>
    </citation>
    <scope>NUCLEOTIDE SEQUENCE [LARGE SCALE GENOMIC DNA]</scope>
    <source>
        <strain evidence="2">MUT 4182</strain>
    </source>
</reference>
<gene>
    <name evidence="1" type="ORF">M407DRAFT_247206</name>
</gene>
<protein>
    <submittedName>
        <fullName evidence="1">Uncharacterized protein</fullName>
    </submittedName>
</protein>
<dbReference type="EMBL" id="KN823984">
    <property type="protein sequence ID" value="KIO15532.1"/>
    <property type="molecule type" value="Genomic_DNA"/>
</dbReference>
<name>A0A0C3L1B1_9AGAM</name>
<evidence type="ECO:0000313" key="2">
    <source>
        <dbReference type="Proteomes" id="UP000054248"/>
    </source>
</evidence>
<organism evidence="1 2">
    <name type="scientific">Tulasnella calospora MUT 4182</name>
    <dbReference type="NCBI Taxonomy" id="1051891"/>
    <lineage>
        <taxon>Eukaryota</taxon>
        <taxon>Fungi</taxon>
        <taxon>Dikarya</taxon>
        <taxon>Basidiomycota</taxon>
        <taxon>Agaricomycotina</taxon>
        <taxon>Agaricomycetes</taxon>
        <taxon>Cantharellales</taxon>
        <taxon>Tulasnellaceae</taxon>
        <taxon>Tulasnella</taxon>
    </lineage>
</organism>
<sequence>MARRRSPPFLYIKKSALVCFDCPCPRGSAGIGPMRTAAGYGFPKFLLSLDLRRIWTFMTSDFPVASGDNGDKNGSSQYGA</sequence>
<dbReference type="HOGENOM" id="CLU_2591541_0_0_1"/>
<dbReference type="AlphaFoldDB" id="A0A0C3L1B1"/>
<proteinExistence type="predicted"/>